<accession>A0AAD3NKE7</accession>
<organism evidence="1 2">
    <name type="scientific">Lates japonicus</name>
    <name type="common">Japanese lates</name>
    <dbReference type="NCBI Taxonomy" id="270547"/>
    <lineage>
        <taxon>Eukaryota</taxon>
        <taxon>Metazoa</taxon>
        <taxon>Chordata</taxon>
        <taxon>Craniata</taxon>
        <taxon>Vertebrata</taxon>
        <taxon>Euteleostomi</taxon>
        <taxon>Actinopterygii</taxon>
        <taxon>Neopterygii</taxon>
        <taxon>Teleostei</taxon>
        <taxon>Neoteleostei</taxon>
        <taxon>Acanthomorphata</taxon>
        <taxon>Carangaria</taxon>
        <taxon>Carangaria incertae sedis</taxon>
        <taxon>Centropomidae</taxon>
        <taxon>Lates</taxon>
    </lineage>
</organism>
<sequence>MTILALKLGTYNKHQEAEDLIERALKTDPDNLMSPATRKIPLKLKLIAERRPQRYELGWAGLRLLGMVCAEDNKKEAMDLVRKPGSDENNDE</sequence>
<keyword evidence="2" id="KW-1185">Reference proteome</keyword>
<dbReference type="Proteomes" id="UP001279410">
    <property type="component" value="Unassembled WGS sequence"/>
</dbReference>
<proteinExistence type="predicted"/>
<reference evidence="1" key="1">
    <citation type="submission" date="2022-08" db="EMBL/GenBank/DDBJ databases">
        <title>Genome sequencing of akame (Lates japonicus).</title>
        <authorList>
            <person name="Hashiguchi Y."/>
            <person name="Takahashi H."/>
        </authorList>
    </citation>
    <scope>NUCLEOTIDE SEQUENCE</scope>
    <source>
        <strain evidence="1">Kochi</strain>
    </source>
</reference>
<dbReference type="EMBL" id="BRZM01002386">
    <property type="protein sequence ID" value="GLD74638.1"/>
    <property type="molecule type" value="Genomic_DNA"/>
</dbReference>
<comment type="caution">
    <text evidence="1">The sequence shown here is derived from an EMBL/GenBank/DDBJ whole genome shotgun (WGS) entry which is preliminary data.</text>
</comment>
<dbReference type="AlphaFoldDB" id="A0AAD3NKE7"/>
<gene>
    <name evidence="1" type="ORF">AKAME5_002597000</name>
</gene>
<name>A0AAD3NKE7_LATJO</name>
<evidence type="ECO:0000313" key="1">
    <source>
        <dbReference type="EMBL" id="GLD74638.1"/>
    </source>
</evidence>
<evidence type="ECO:0000313" key="2">
    <source>
        <dbReference type="Proteomes" id="UP001279410"/>
    </source>
</evidence>
<protein>
    <submittedName>
        <fullName evidence="1">Interferon-induced protein with tetratricopeptide repeats 5-like protein</fullName>
    </submittedName>
</protein>